<evidence type="ECO:0000256" key="1">
    <source>
        <dbReference type="SAM" id="MobiDB-lite"/>
    </source>
</evidence>
<dbReference type="STRING" id="1077974.GOEFS_110_00010"/>
<dbReference type="AlphaFoldDB" id="H0R5C2"/>
<dbReference type="InterPro" id="IPR010152">
    <property type="entry name" value="CRISPR-assoc_prot_Cas2_sub"/>
</dbReference>
<dbReference type="Gene3D" id="3.30.70.240">
    <property type="match status" value="1"/>
</dbReference>
<evidence type="ECO:0000313" key="3">
    <source>
        <dbReference type="Proteomes" id="UP000035034"/>
    </source>
</evidence>
<accession>H0R5C2</accession>
<dbReference type="EMBL" id="BAEH01000110">
    <property type="protein sequence ID" value="GAB20273.1"/>
    <property type="molecule type" value="Genomic_DNA"/>
</dbReference>
<reference evidence="2 3" key="1">
    <citation type="submission" date="2011-12" db="EMBL/GenBank/DDBJ databases">
        <title>Whole genome shotgun sequence of Gordonia effusa NBRC 100432.</title>
        <authorList>
            <person name="Yoshida I."/>
            <person name="Takarada H."/>
            <person name="Hosoyama A."/>
            <person name="Tsuchikane K."/>
            <person name="Katsumata H."/>
            <person name="Yamazaki S."/>
            <person name="Fujita N."/>
        </authorList>
    </citation>
    <scope>NUCLEOTIDE SEQUENCE [LARGE SCALE GENOMIC DNA]</scope>
    <source>
        <strain evidence="2 3">NBRC 100432</strain>
    </source>
</reference>
<organism evidence="2 3">
    <name type="scientific">Gordonia effusa NBRC 100432</name>
    <dbReference type="NCBI Taxonomy" id="1077974"/>
    <lineage>
        <taxon>Bacteria</taxon>
        <taxon>Bacillati</taxon>
        <taxon>Actinomycetota</taxon>
        <taxon>Actinomycetes</taxon>
        <taxon>Mycobacteriales</taxon>
        <taxon>Gordoniaceae</taxon>
        <taxon>Gordonia</taxon>
    </lineage>
</organism>
<dbReference type="Proteomes" id="UP000035034">
    <property type="component" value="Unassembled WGS sequence"/>
</dbReference>
<feature type="region of interest" description="Disordered" evidence="1">
    <location>
        <begin position="96"/>
        <end position="116"/>
    </location>
</feature>
<name>H0R5C2_9ACTN</name>
<evidence type="ECO:0000313" key="2">
    <source>
        <dbReference type="EMBL" id="GAB20273.1"/>
    </source>
</evidence>
<dbReference type="OrthoDB" id="8527479at2"/>
<keyword evidence="3" id="KW-1185">Reference proteome</keyword>
<gene>
    <name evidence="2" type="ORF">GOEFS_110_00010</name>
</gene>
<sequence>MVVIVLTACPAKLRGHLTRWLLEVSPGVYVGHIPARVRDLLWLQVVELVKDGKAIMIHSTQGEQRLAFRTHRHEWEPVDFDGIMLMRRPSNNAVTRDRVRSGWSNASKMRRARRRK</sequence>
<comment type="caution">
    <text evidence="2">The sequence shown here is derived from an EMBL/GenBank/DDBJ whole genome shotgun (WGS) entry which is preliminary data.</text>
</comment>
<proteinExistence type="predicted"/>
<dbReference type="RefSeq" id="WP_007319608.1">
    <property type="nucleotide sequence ID" value="NZ_BAEH01000110.1"/>
</dbReference>
<dbReference type="CDD" id="cd09755">
    <property type="entry name" value="Cas2_I-E"/>
    <property type="match status" value="1"/>
</dbReference>
<protein>
    <submittedName>
        <fullName evidence="2">Putative CRISPR-associated protein</fullName>
    </submittedName>
</protein>
<dbReference type="eggNOG" id="COG0847">
    <property type="taxonomic scope" value="Bacteria"/>
</dbReference>
<dbReference type="NCBIfam" id="TIGR01873">
    <property type="entry name" value="cas_CT1978"/>
    <property type="match status" value="1"/>
</dbReference>
<dbReference type="Pfam" id="PF09707">
    <property type="entry name" value="Cas_Cas2CT1978"/>
    <property type="match status" value="1"/>
</dbReference>